<feature type="region of interest" description="Disordered" evidence="1">
    <location>
        <begin position="676"/>
        <end position="707"/>
    </location>
</feature>
<dbReference type="AlphaFoldDB" id="A0A1B8GQ36"/>
<protein>
    <submittedName>
        <fullName evidence="2">Uncharacterized protein</fullName>
    </submittedName>
</protein>
<accession>A0A1B8GQ36</accession>
<feature type="compositionally biased region" description="Basic residues" evidence="1">
    <location>
        <begin position="491"/>
        <end position="501"/>
    </location>
</feature>
<feature type="region of interest" description="Disordered" evidence="1">
    <location>
        <begin position="244"/>
        <end position="658"/>
    </location>
</feature>
<dbReference type="Proteomes" id="UP000091956">
    <property type="component" value="Unassembled WGS sequence"/>
</dbReference>
<reference evidence="2 3" key="1">
    <citation type="submission" date="2016-03" db="EMBL/GenBank/DDBJ databases">
        <title>Comparative genomics of Pseudogymnoascus destructans, the fungus causing white-nose syndrome of bats.</title>
        <authorList>
            <person name="Palmer J.M."/>
            <person name="Drees K.P."/>
            <person name="Foster J.T."/>
            <person name="Lindner D.L."/>
        </authorList>
    </citation>
    <scope>NUCLEOTIDE SEQUENCE [LARGE SCALE GENOMIC DNA]</scope>
    <source>
        <strain evidence="2 3">UAMH 10579</strain>
    </source>
</reference>
<feature type="compositionally biased region" description="Low complexity" evidence="1">
    <location>
        <begin position="828"/>
        <end position="838"/>
    </location>
</feature>
<evidence type="ECO:0000313" key="2">
    <source>
        <dbReference type="EMBL" id="OBT97937.2"/>
    </source>
</evidence>
<feature type="compositionally biased region" description="Acidic residues" evidence="1">
    <location>
        <begin position="931"/>
        <end position="942"/>
    </location>
</feature>
<sequence>MSLFLASHHGSRGNYSMDATVPEAQASMTCPNCHAGYDAADLQQYRDHVESCVRPGLAESDDESAASQLSSPPVSVSGEDSRLPPAYSLTEVEIYPERRELDEDEEPLPEFRLAKITDVEVFGDNLADPENLPLDEHYRRILNAQKALVEYQDEWLELEKCVKAYRLPNMISIEEELERERGRGRGVPKEVAKPAQKVINPRALPVRNDDPEKWFYTDDFQLMQDRLEASVYGYIVKEGTKDIGRQDPISQRPRRLGQNQRDLRARAPAQKVVPGEAAEESGEENAPLNLVNEALMIEGGRGKREKRPSTRVASESRASTPPPAPRGRPPRKNAKTRLQEIEADPTAGETMVSTEKWVDNVGDAESRRGSSPAVSTGPSTDWSSDEEIPEREYGTKRRRLDTSDFESAKKAKKAKTVPVDVSVNSSAADADAIAKEKSIKRSEGAKMGWAKRKAELQQQRKSSTRATSQDDNEGDDGQLTNTKVDGDRPKPYPRKYAKKSKKEPVYTTLPDGTIKKEKSAATINMERRWAKKREAEALGLEPPKIGRYKKSELAAMKASQDGQATGSPDDRSEPKLAPKKRKVSADDQPAGDMRTDQGESAQASENAAAKRRKKDADENMAAQGPPAGTEAYAASDFYGAKPSSGRKVKKAPADASMHTQGAVHTFHNNQYEGLGHVHHWSPPSQQAQKPTARHVAGKGKKVELDETPSSTYHMDHRMHTPHESMNRNILPQGAPFIAYETPDASPQRSSTLKNKRGGRANVEVEYSAASTHHGETPTHTAPTDPDAIAAAKAKEAARAAKSEKMKAITKARWASGEMEAVMARKKANNAAKRAAEAALPSSSGSKPKKNADTPPAKAPKDSKRRQTHGGAVEKPRPPPLGKPPYTTGRKVSEYEQFLALTSPSATGSPLPPRGRRPAALRASQSLALRDTDDESQAEDTEQREDTGQRWEEEEPEMDALDRQFAMEYNDNLGPEMDALSRKFNSEYERYQALASPDSTIVLGKRARRPVGGLKEAMEIEKGGESSDV</sequence>
<feature type="region of interest" description="Disordered" evidence="1">
    <location>
        <begin position="741"/>
        <end position="956"/>
    </location>
</feature>
<dbReference type="STRING" id="342668.A0A1B8GQ36"/>
<feature type="compositionally biased region" description="Low complexity" evidence="1">
    <location>
        <begin position="419"/>
        <end position="431"/>
    </location>
</feature>
<name>A0A1B8GQ36_9PEZI</name>
<feature type="compositionally biased region" description="Polar residues" evidence="1">
    <location>
        <begin position="65"/>
        <end position="74"/>
    </location>
</feature>
<dbReference type="RefSeq" id="XP_059319808.1">
    <property type="nucleotide sequence ID" value="XM_059463590.1"/>
</dbReference>
<organism evidence="2 3">
    <name type="scientific">Pseudogymnoascus verrucosus</name>
    <dbReference type="NCBI Taxonomy" id="342668"/>
    <lineage>
        <taxon>Eukaryota</taxon>
        <taxon>Fungi</taxon>
        <taxon>Dikarya</taxon>
        <taxon>Ascomycota</taxon>
        <taxon>Pezizomycotina</taxon>
        <taxon>Leotiomycetes</taxon>
        <taxon>Thelebolales</taxon>
        <taxon>Thelebolaceae</taxon>
        <taxon>Pseudogymnoascus</taxon>
    </lineage>
</organism>
<evidence type="ECO:0000313" key="3">
    <source>
        <dbReference type="Proteomes" id="UP000091956"/>
    </source>
</evidence>
<feature type="compositionally biased region" description="Low complexity" evidence="1">
    <location>
        <begin position="919"/>
        <end position="928"/>
    </location>
</feature>
<dbReference type="EMBL" id="KV460219">
    <property type="protein sequence ID" value="OBT97937.2"/>
    <property type="molecule type" value="Genomic_DNA"/>
</dbReference>
<feature type="compositionally biased region" description="Basic and acidic residues" evidence="1">
    <location>
        <begin position="390"/>
        <end position="409"/>
    </location>
</feature>
<gene>
    <name evidence="2" type="ORF">VE01_04055</name>
</gene>
<dbReference type="GeneID" id="28837441"/>
<evidence type="ECO:0000256" key="1">
    <source>
        <dbReference type="SAM" id="MobiDB-lite"/>
    </source>
</evidence>
<feature type="compositionally biased region" description="Polar residues" evidence="1">
    <location>
        <begin position="456"/>
        <end position="469"/>
    </location>
</feature>
<feature type="region of interest" description="Disordered" evidence="1">
    <location>
        <begin position="54"/>
        <end position="83"/>
    </location>
</feature>
<reference evidence="3" key="2">
    <citation type="journal article" date="2018" name="Nat. Commun.">
        <title>Extreme sensitivity to ultraviolet light in the fungal pathogen causing white-nose syndrome of bats.</title>
        <authorList>
            <person name="Palmer J.M."/>
            <person name="Drees K.P."/>
            <person name="Foster J.T."/>
            <person name="Lindner D.L."/>
        </authorList>
    </citation>
    <scope>NUCLEOTIDE SEQUENCE [LARGE SCALE GENOMIC DNA]</scope>
    <source>
        <strain evidence="3">UAMH 10579</strain>
    </source>
</reference>
<feature type="compositionally biased region" description="Basic and acidic residues" evidence="1">
    <location>
        <begin position="513"/>
        <end position="536"/>
    </location>
</feature>
<feature type="compositionally biased region" description="Polar residues" evidence="1">
    <location>
        <begin position="372"/>
        <end position="382"/>
    </location>
</feature>
<keyword evidence="3" id="KW-1185">Reference proteome</keyword>
<feature type="compositionally biased region" description="Basic and acidic residues" evidence="1">
    <location>
        <begin position="792"/>
        <end position="806"/>
    </location>
</feature>
<proteinExistence type="predicted"/>
<feature type="compositionally biased region" description="Basic and acidic residues" evidence="1">
    <location>
        <begin position="432"/>
        <end position="444"/>
    </location>
</feature>